<comment type="caution">
    <text evidence="1">The sequence shown here is derived from an EMBL/GenBank/DDBJ whole genome shotgun (WGS) entry which is preliminary data.</text>
</comment>
<evidence type="ECO:0000313" key="1">
    <source>
        <dbReference type="EMBL" id="TKR63517.1"/>
    </source>
</evidence>
<evidence type="ECO:0000313" key="2">
    <source>
        <dbReference type="Proteomes" id="UP000298663"/>
    </source>
</evidence>
<proteinExistence type="predicted"/>
<protein>
    <submittedName>
        <fullName evidence="1">Uncharacterized protein</fullName>
    </submittedName>
</protein>
<gene>
    <name evidence="1" type="ORF">L596_027335</name>
</gene>
<dbReference type="EMBL" id="AZBU02000010">
    <property type="protein sequence ID" value="TKR63517.1"/>
    <property type="molecule type" value="Genomic_DNA"/>
</dbReference>
<name>A0A4U5M427_STECR</name>
<reference evidence="1 2" key="1">
    <citation type="journal article" date="2015" name="Genome Biol.">
        <title>Comparative genomics of Steinernema reveals deeply conserved gene regulatory networks.</title>
        <authorList>
            <person name="Dillman A.R."/>
            <person name="Macchietto M."/>
            <person name="Porter C.F."/>
            <person name="Rogers A."/>
            <person name="Williams B."/>
            <person name="Antoshechkin I."/>
            <person name="Lee M.M."/>
            <person name="Goodwin Z."/>
            <person name="Lu X."/>
            <person name="Lewis E.E."/>
            <person name="Goodrich-Blair H."/>
            <person name="Stock S.P."/>
            <person name="Adams B.J."/>
            <person name="Sternberg P.W."/>
            <person name="Mortazavi A."/>
        </authorList>
    </citation>
    <scope>NUCLEOTIDE SEQUENCE [LARGE SCALE GENOMIC DNA]</scope>
    <source>
        <strain evidence="1 2">ALL</strain>
    </source>
</reference>
<dbReference type="AlphaFoldDB" id="A0A4U5M427"/>
<reference evidence="1 2" key="2">
    <citation type="journal article" date="2019" name="G3 (Bethesda)">
        <title>Hybrid Assembly of the Genome of the Entomopathogenic Nematode Steinernema carpocapsae Identifies the X-Chromosome.</title>
        <authorList>
            <person name="Serra L."/>
            <person name="Macchietto M."/>
            <person name="Macias-Munoz A."/>
            <person name="McGill C.J."/>
            <person name="Rodriguez I.M."/>
            <person name="Rodriguez B."/>
            <person name="Murad R."/>
            <person name="Mortazavi A."/>
        </authorList>
    </citation>
    <scope>NUCLEOTIDE SEQUENCE [LARGE SCALE GENOMIC DNA]</scope>
    <source>
        <strain evidence="1 2">ALL</strain>
    </source>
</reference>
<keyword evidence="2" id="KW-1185">Reference proteome</keyword>
<dbReference type="Proteomes" id="UP000298663">
    <property type="component" value="Unassembled WGS sequence"/>
</dbReference>
<organism evidence="1 2">
    <name type="scientific">Steinernema carpocapsae</name>
    <name type="common">Entomopathogenic nematode</name>
    <dbReference type="NCBI Taxonomy" id="34508"/>
    <lineage>
        <taxon>Eukaryota</taxon>
        <taxon>Metazoa</taxon>
        <taxon>Ecdysozoa</taxon>
        <taxon>Nematoda</taxon>
        <taxon>Chromadorea</taxon>
        <taxon>Rhabditida</taxon>
        <taxon>Tylenchina</taxon>
        <taxon>Panagrolaimomorpha</taxon>
        <taxon>Strongyloidoidea</taxon>
        <taxon>Steinernematidae</taxon>
        <taxon>Steinernema</taxon>
    </lineage>
</organism>
<sequence>MGPKLKFSKFMIPVTLSISSSFFIESSECRIRPSLTKPGRKSKKSPGRFYLVGDDQENSFDFGAVKESDVLFKVLEIALPVKKSLNVEKITTEISKNAADQSQKPIDELSRNALLVLKSRILRRSDPFR</sequence>
<accession>A0A4U5M427</accession>